<evidence type="ECO:0000256" key="7">
    <source>
        <dbReference type="ARBA" id="ARBA00023136"/>
    </source>
</evidence>
<feature type="transmembrane region" description="Helical" evidence="8">
    <location>
        <begin position="73"/>
        <end position="92"/>
    </location>
</feature>
<organism evidence="10 11">
    <name type="scientific">Vogesella indigofera</name>
    <name type="common">Pseudomonas indigofera</name>
    <dbReference type="NCBI Taxonomy" id="45465"/>
    <lineage>
        <taxon>Bacteria</taxon>
        <taxon>Pseudomonadati</taxon>
        <taxon>Pseudomonadota</taxon>
        <taxon>Betaproteobacteria</taxon>
        <taxon>Neisseriales</taxon>
        <taxon>Chromobacteriaceae</taxon>
        <taxon>Vogesella</taxon>
    </lineage>
</organism>
<dbReference type="PANTHER" id="PTHR43271:SF1">
    <property type="entry name" value="INNER MEMBRANE TRANSPORT PROTEIN YNFM"/>
    <property type="match status" value="1"/>
</dbReference>
<dbReference type="InterPro" id="IPR036259">
    <property type="entry name" value="MFS_trans_sf"/>
</dbReference>
<dbReference type="InterPro" id="IPR020846">
    <property type="entry name" value="MFS_dom"/>
</dbReference>
<feature type="transmembrane region" description="Helical" evidence="8">
    <location>
        <begin position="387"/>
        <end position="408"/>
    </location>
</feature>
<feature type="transmembrane region" description="Helical" evidence="8">
    <location>
        <begin position="183"/>
        <end position="205"/>
    </location>
</feature>
<name>A0ABT5I4F5_VOGIN</name>
<feature type="transmembrane region" description="Helical" evidence="8">
    <location>
        <begin position="325"/>
        <end position="349"/>
    </location>
</feature>
<dbReference type="Proteomes" id="UP001221566">
    <property type="component" value="Unassembled WGS sequence"/>
</dbReference>
<dbReference type="InterPro" id="IPR011701">
    <property type="entry name" value="MFS"/>
</dbReference>
<dbReference type="PROSITE" id="PS50850">
    <property type="entry name" value="MFS"/>
    <property type="match status" value="1"/>
</dbReference>
<proteinExistence type="inferred from homology"/>
<keyword evidence="6 8" id="KW-1133">Transmembrane helix</keyword>
<keyword evidence="3" id="KW-0813">Transport</keyword>
<dbReference type="RefSeq" id="WP_272803195.1">
    <property type="nucleotide sequence ID" value="NZ_JAQQKY010000005.1"/>
</dbReference>
<accession>A0ABT5I4F5</accession>
<comment type="subcellular location">
    <subcellularLocation>
        <location evidence="1">Cell membrane</location>
        <topology evidence="1">Multi-pass membrane protein</topology>
    </subcellularLocation>
</comment>
<feature type="transmembrane region" description="Helical" evidence="8">
    <location>
        <begin position="270"/>
        <end position="291"/>
    </location>
</feature>
<feature type="transmembrane region" description="Helical" evidence="8">
    <location>
        <begin position="361"/>
        <end position="381"/>
    </location>
</feature>
<dbReference type="InterPro" id="IPR005829">
    <property type="entry name" value="Sugar_transporter_CS"/>
</dbReference>
<feature type="transmembrane region" description="Helical" evidence="8">
    <location>
        <begin position="36"/>
        <end position="53"/>
    </location>
</feature>
<evidence type="ECO:0000256" key="2">
    <source>
        <dbReference type="ARBA" id="ARBA00008335"/>
    </source>
</evidence>
<feature type="domain" description="Major facilitator superfamily (MFS) profile" evidence="9">
    <location>
        <begin position="30"/>
        <end position="417"/>
    </location>
</feature>
<sequence>MTSYCAPLSPPCSVTPAAPAGGKLVTGSAAYRRTGWALFCAGFATFAMLYGVQPLLPLFSAEFGSGAARASTVLSAGTLSMALMLIPASLLADRLGRKPLIVAALLVGALLTLAATLTQGFGALVWSRAAFGMVLAGLPAVAMAYLSEEVEASSLGKALGLYIAGNALGGMSGRYLAALLADIAGWRLALAVLGGLGLLAAALVWKQLPPSRHFQPARGSLAQLWHNGRRHFADAGLPWLFLSAFFLMGCFVSLYNYLGYRLLQAPFGLSQSQIGLVFLLYVVGIWSSAWAGTLADRLGRRNVLWLMIVVMAAGLLLTLPQQLWLVVGGVALFTFGFFGAHSVASSWVGRRALQARALASACYLTAYYAGSSVMGTLSGVLWESHRWPGVAACLSLLLLAALAIALHLRRLPPLPGA</sequence>
<evidence type="ECO:0000256" key="5">
    <source>
        <dbReference type="ARBA" id="ARBA00022692"/>
    </source>
</evidence>
<evidence type="ECO:0000313" key="11">
    <source>
        <dbReference type="Proteomes" id="UP001221566"/>
    </source>
</evidence>
<evidence type="ECO:0000256" key="4">
    <source>
        <dbReference type="ARBA" id="ARBA00022475"/>
    </source>
</evidence>
<keyword evidence="5 8" id="KW-0812">Transmembrane</keyword>
<keyword evidence="11" id="KW-1185">Reference proteome</keyword>
<protein>
    <submittedName>
        <fullName evidence="10">MFS transporter</fullName>
    </submittedName>
</protein>
<evidence type="ECO:0000256" key="8">
    <source>
        <dbReference type="SAM" id="Phobius"/>
    </source>
</evidence>
<keyword evidence="4" id="KW-1003">Cell membrane</keyword>
<feature type="transmembrane region" description="Helical" evidence="8">
    <location>
        <begin position="303"/>
        <end position="319"/>
    </location>
</feature>
<evidence type="ECO:0000256" key="1">
    <source>
        <dbReference type="ARBA" id="ARBA00004651"/>
    </source>
</evidence>
<evidence type="ECO:0000259" key="9">
    <source>
        <dbReference type="PROSITE" id="PS50850"/>
    </source>
</evidence>
<evidence type="ECO:0000256" key="3">
    <source>
        <dbReference type="ARBA" id="ARBA00022448"/>
    </source>
</evidence>
<comment type="caution">
    <text evidence="10">The sequence shown here is derived from an EMBL/GenBank/DDBJ whole genome shotgun (WGS) entry which is preliminary data.</text>
</comment>
<dbReference type="EMBL" id="JAQQKY010000005">
    <property type="protein sequence ID" value="MDC7691054.1"/>
    <property type="molecule type" value="Genomic_DNA"/>
</dbReference>
<gene>
    <name evidence="10" type="ORF">PQU93_09695</name>
</gene>
<evidence type="ECO:0000313" key="10">
    <source>
        <dbReference type="EMBL" id="MDC7691054.1"/>
    </source>
</evidence>
<dbReference type="Pfam" id="PF07690">
    <property type="entry name" value="MFS_1"/>
    <property type="match status" value="2"/>
</dbReference>
<reference evidence="10 11" key="1">
    <citation type="submission" date="2023-01" db="EMBL/GenBank/DDBJ databases">
        <title>Novel species of the genus Vogesella isolated from rivers.</title>
        <authorList>
            <person name="Lu H."/>
        </authorList>
    </citation>
    <scope>NUCLEOTIDE SEQUENCE [LARGE SCALE GENOMIC DNA]</scope>
    <source>
        <strain evidence="10 11">SH7W</strain>
    </source>
</reference>
<dbReference type="SUPFAM" id="SSF103473">
    <property type="entry name" value="MFS general substrate transporter"/>
    <property type="match status" value="1"/>
</dbReference>
<dbReference type="PROSITE" id="PS00216">
    <property type="entry name" value="SUGAR_TRANSPORT_1"/>
    <property type="match status" value="1"/>
</dbReference>
<dbReference type="Gene3D" id="1.20.1250.20">
    <property type="entry name" value="MFS general substrate transporter like domains"/>
    <property type="match status" value="1"/>
</dbReference>
<comment type="similarity">
    <text evidence="2">Belongs to the major facilitator superfamily.</text>
</comment>
<feature type="transmembrane region" description="Helical" evidence="8">
    <location>
        <begin position="239"/>
        <end position="258"/>
    </location>
</feature>
<dbReference type="CDD" id="cd17324">
    <property type="entry name" value="MFS_NepI_like"/>
    <property type="match status" value="1"/>
</dbReference>
<feature type="transmembrane region" description="Helical" evidence="8">
    <location>
        <begin position="99"/>
        <end position="117"/>
    </location>
</feature>
<dbReference type="PANTHER" id="PTHR43271">
    <property type="entry name" value="BLL2771 PROTEIN"/>
    <property type="match status" value="1"/>
</dbReference>
<evidence type="ECO:0000256" key="6">
    <source>
        <dbReference type="ARBA" id="ARBA00022989"/>
    </source>
</evidence>
<feature type="transmembrane region" description="Helical" evidence="8">
    <location>
        <begin position="123"/>
        <end position="146"/>
    </location>
</feature>
<feature type="transmembrane region" description="Helical" evidence="8">
    <location>
        <begin position="158"/>
        <end position="177"/>
    </location>
</feature>
<keyword evidence="7 8" id="KW-0472">Membrane</keyword>